<evidence type="ECO:0000313" key="2">
    <source>
        <dbReference type="Proteomes" id="UP001566132"/>
    </source>
</evidence>
<comment type="caution">
    <text evidence="1">The sequence shown here is derived from an EMBL/GenBank/DDBJ whole genome shotgun (WGS) entry which is preliminary data.</text>
</comment>
<name>A0ABD1F7J0_HYPHA</name>
<gene>
    <name evidence="1" type="ORF">ABEB36_002938</name>
</gene>
<proteinExistence type="predicted"/>
<keyword evidence="2" id="KW-1185">Reference proteome</keyword>
<dbReference type="Proteomes" id="UP001566132">
    <property type="component" value="Unassembled WGS sequence"/>
</dbReference>
<protein>
    <submittedName>
        <fullName evidence="1">Uncharacterized protein</fullName>
    </submittedName>
</protein>
<evidence type="ECO:0000313" key="1">
    <source>
        <dbReference type="EMBL" id="KAL1513537.1"/>
    </source>
</evidence>
<reference evidence="1 2" key="1">
    <citation type="submission" date="2024-05" db="EMBL/GenBank/DDBJ databases">
        <title>Genetic variation in Jamaican populations of the coffee berry borer (Hypothenemus hampei).</title>
        <authorList>
            <person name="Errbii M."/>
            <person name="Myrie A."/>
        </authorList>
    </citation>
    <scope>NUCLEOTIDE SEQUENCE [LARGE SCALE GENOMIC DNA]</scope>
    <source>
        <strain evidence="1">JA-Hopewell-2020-01-JO</strain>
        <tissue evidence="1">Whole body</tissue>
    </source>
</reference>
<sequence length="89" mass="10093">MKQVQIGLDAYREVTFEAEAALRGTMGIKIGHNACTFAQQRDNTRIDRSERRASYASMEARTARRSERAFENSQFEIEEGTLYEAGIAD</sequence>
<dbReference type="AlphaFoldDB" id="A0ABD1F7J0"/>
<accession>A0ABD1F7J0</accession>
<organism evidence="1 2">
    <name type="scientific">Hypothenemus hampei</name>
    <name type="common">Coffee berry borer</name>
    <dbReference type="NCBI Taxonomy" id="57062"/>
    <lineage>
        <taxon>Eukaryota</taxon>
        <taxon>Metazoa</taxon>
        <taxon>Ecdysozoa</taxon>
        <taxon>Arthropoda</taxon>
        <taxon>Hexapoda</taxon>
        <taxon>Insecta</taxon>
        <taxon>Pterygota</taxon>
        <taxon>Neoptera</taxon>
        <taxon>Endopterygota</taxon>
        <taxon>Coleoptera</taxon>
        <taxon>Polyphaga</taxon>
        <taxon>Cucujiformia</taxon>
        <taxon>Curculionidae</taxon>
        <taxon>Scolytinae</taxon>
        <taxon>Hypothenemus</taxon>
    </lineage>
</organism>
<dbReference type="EMBL" id="JBDJPC010000002">
    <property type="protein sequence ID" value="KAL1513537.1"/>
    <property type="molecule type" value="Genomic_DNA"/>
</dbReference>